<name>A0A212L493_9HYPH</name>
<proteinExistence type="predicted"/>
<dbReference type="InterPro" id="IPR050368">
    <property type="entry name" value="ClC-type_chloride_channel"/>
</dbReference>
<feature type="transmembrane region" description="Helical" evidence="10">
    <location>
        <begin position="363"/>
        <end position="387"/>
    </location>
</feature>
<keyword evidence="5" id="KW-0406">Ion transport</keyword>
<dbReference type="GO" id="GO:0005254">
    <property type="term" value="F:chloride channel activity"/>
    <property type="evidence" value="ECO:0007669"/>
    <property type="project" value="UniProtKB-KW"/>
</dbReference>
<dbReference type="PANTHER" id="PTHR43427:SF6">
    <property type="entry name" value="CHLORIDE CHANNEL PROTEIN CLC-E"/>
    <property type="match status" value="1"/>
</dbReference>
<evidence type="ECO:0000256" key="3">
    <source>
        <dbReference type="ARBA" id="ARBA00022692"/>
    </source>
</evidence>
<evidence type="ECO:0000256" key="7">
    <source>
        <dbReference type="ARBA" id="ARBA00023173"/>
    </source>
</evidence>
<dbReference type="EMBL" id="FMJD01000002">
    <property type="protein sequence ID" value="SCM72287.1"/>
    <property type="molecule type" value="Genomic_DNA"/>
</dbReference>
<feature type="transmembrane region" description="Helical" evidence="10">
    <location>
        <begin position="25"/>
        <end position="45"/>
    </location>
</feature>
<keyword evidence="9" id="KW-0407">Ion channel</keyword>
<dbReference type="Gene3D" id="1.10.3080.10">
    <property type="entry name" value="Clc chloride channel"/>
    <property type="match status" value="1"/>
</dbReference>
<gene>
    <name evidence="11" type="ORF">KL86PLE_100536</name>
</gene>
<protein>
    <submittedName>
        <fullName evidence="11">Chloride channel core</fullName>
    </submittedName>
</protein>
<feature type="transmembrane region" description="Helical" evidence="10">
    <location>
        <begin position="273"/>
        <end position="291"/>
    </location>
</feature>
<feature type="transmembrane region" description="Helical" evidence="10">
    <location>
        <begin position="194"/>
        <end position="213"/>
    </location>
</feature>
<dbReference type="RefSeq" id="WP_288199250.1">
    <property type="nucleotide sequence ID" value="NZ_LT608334.1"/>
</dbReference>
<evidence type="ECO:0000256" key="1">
    <source>
        <dbReference type="ARBA" id="ARBA00004141"/>
    </source>
</evidence>
<accession>A0A212L493</accession>
<keyword evidence="4 10" id="KW-1133">Transmembrane helix</keyword>
<dbReference type="InterPro" id="IPR001807">
    <property type="entry name" value="ClC"/>
</dbReference>
<keyword evidence="2" id="KW-0813">Transport</keyword>
<keyword evidence="3 10" id="KW-0812">Transmembrane</keyword>
<feature type="transmembrane region" description="Helical" evidence="10">
    <location>
        <begin position="159"/>
        <end position="182"/>
    </location>
</feature>
<evidence type="ECO:0000256" key="5">
    <source>
        <dbReference type="ARBA" id="ARBA00023065"/>
    </source>
</evidence>
<evidence type="ECO:0000256" key="6">
    <source>
        <dbReference type="ARBA" id="ARBA00023136"/>
    </source>
</evidence>
<keyword evidence="7" id="KW-0869">Chloride channel</keyword>
<dbReference type="InterPro" id="IPR014743">
    <property type="entry name" value="Cl-channel_core"/>
</dbReference>
<dbReference type="Pfam" id="PF00654">
    <property type="entry name" value="Voltage_CLC"/>
    <property type="match status" value="1"/>
</dbReference>
<keyword evidence="6 10" id="KW-0472">Membrane</keyword>
<reference evidence="11" key="1">
    <citation type="submission" date="2016-08" db="EMBL/GenBank/DDBJ databases">
        <authorList>
            <person name="Seilhamer J.J."/>
        </authorList>
    </citation>
    <scope>NUCLEOTIDE SEQUENCE</scope>
    <source>
        <strain evidence="11">86</strain>
    </source>
</reference>
<evidence type="ECO:0000256" key="10">
    <source>
        <dbReference type="SAM" id="Phobius"/>
    </source>
</evidence>
<dbReference type="PRINTS" id="PR00762">
    <property type="entry name" value="CLCHANNEL"/>
</dbReference>
<organism evidence="11">
    <name type="scientific">uncultured Pleomorphomonas sp</name>
    <dbReference type="NCBI Taxonomy" id="442121"/>
    <lineage>
        <taxon>Bacteria</taxon>
        <taxon>Pseudomonadati</taxon>
        <taxon>Pseudomonadota</taxon>
        <taxon>Alphaproteobacteria</taxon>
        <taxon>Hyphomicrobiales</taxon>
        <taxon>Pleomorphomonadaceae</taxon>
        <taxon>Pleomorphomonas</taxon>
        <taxon>environmental samples</taxon>
    </lineage>
</organism>
<feature type="transmembrane region" description="Helical" evidence="10">
    <location>
        <begin position="233"/>
        <end position="252"/>
    </location>
</feature>
<feature type="transmembrane region" description="Helical" evidence="10">
    <location>
        <begin position="114"/>
        <end position="132"/>
    </location>
</feature>
<dbReference type="PANTHER" id="PTHR43427">
    <property type="entry name" value="CHLORIDE CHANNEL PROTEIN CLC-E"/>
    <property type="match status" value="1"/>
</dbReference>
<keyword evidence="8" id="KW-0868">Chloride</keyword>
<dbReference type="AlphaFoldDB" id="A0A212L493"/>
<comment type="subcellular location">
    <subcellularLocation>
        <location evidence="1">Membrane</location>
        <topology evidence="1">Multi-pass membrane protein</topology>
    </subcellularLocation>
</comment>
<evidence type="ECO:0000313" key="11">
    <source>
        <dbReference type="EMBL" id="SCM72287.1"/>
    </source>
</evidence>
<feature type="transmembrane region" description="Helical" evidence="10">
    <location>
        <begin position="394"/>
        <end position="415"/>
    </location>
</feature>
<evidence type="ECO:0000256" key="9">
    <source>
        <dbReference type="ARBA" id="ARBA00023303"/>
    </source>
</evidence>
<evidence type="ECO:0000256" key="4">
    <source>
        <dbReference type="ARBA" id="ARBA00022989"/>
    </source>
</evidence>
<feature type="transmembrane region" description="Helical" evidence="10">
    <location>
        <begin position="57"/>
        <end position="78"/>
    </location>
</feature>
<dbReference type="SUPFAM" id="SSF81340">
    <property type="entry name" value="Clc chloride channel"/>
    <property type="match status" value="1"/>
</dbReference>
<sequence>MPRLHRPKVYARYSRAEAAHLRRQMLFLAGGIGVGIAAVLMARAADLAQAAFRAGVAALPWLPLVVTPAGFALSCFLARRLFPGSQGSGIPQVIAARKLPPAEPSGHLVSLRIAGGKILLMLLGLLSGGALGREGPTVQVGAAIMQAAGRVASIRRSSLLLAGGAAGVAAAFNTPLAGIVFAIEELSRSFDSKASGIVIMTVMLAGLTAQMLLGDYTYFGSSYVTLAPGVAWIAVPMVAVVGGALGGLFNRLNVAWSRGLPGRAGAFVRRRPVVTAALLGLVVALLGFASGSDVSGTGYEAARAAIHQTPADVGLWYGPAKLIATLASTLSGIPGGIFSPSLSIGAGLGLDVAHLLDVDAAPAIALLGMCAYLAGVVQAPLTSVVIVQEMTLNHAMLLPLMLVALIAGKISSLIAPEGVYHALARNFAAPTKADSPADSG</sequence>
<dbReference type="CDD" id="cd01034">
    <property type="entry name" value="EriC_like"/>
    <property type="match status" value="1"/>
</dbReference>
<dbReference type="GO" id="GO:0034707">
    <property type="term" value="C:chloride channel complex"/>
    <property type="evidence" value="ECO:0007669"/>
    <property type="project" value="UniProtKB-KW"/>
</dbReference>
<evidence type="ECO:0000256" key="2">
    <source>
        <dbReference type="ARBA" id="ARBA00022448"/>
    </source>
</evidence>
<evidence type="ECO:0000256" key="8">
    <source>
        <dbReference type="ARBA" id="ARBA00023214"/>
    </source>
</evidence>